<feature type="transmembrane region" description="Helical" evidence="1">
    <location>
        <begin position="280"/>
        <end position="298"/>
    </location>
</feature>
<feature type="transmembrane region" description="Helical" evidence="1">
    <location>
        <begin position="41"/>
        <end position="61"/>
    </location>
</feature>
<evidence type="ECO:0000256" key="1">
    <source>
        <dbReference type="SAM" id="Phobius"/>
    </source>
</evidence>
<evidence type="ECO:0000313" key="4">
    <source>
        <dbReference type="Proteomes" id="UP000003656"/>
    </source>
</evidence>
<dbReference type="AlphaFoldDB" id="D1NVT8"/>
<evidence type="ECO:0000313" key="5">
    <source>
        <dbReference type="Proteomes" id="UP000029074"/>
    </source>
</evidence>
<sequence>MQLASWGSAIAPTVLIMVALYVPGSIIAWLAGAGRRRCTGILAWAPLISLIVATASGLWCARLGMRWGWAVYGCTAAFAALLVFVVQSLIHRSPAFVLSAGRLPRSWAPVFGVLLAAVAIIGRLISAVPSPDQVMQNYDSIFHTNVVGHIVHSGQADMLHALPPVRDVYPIAFQQFAALGQLAVPSTTSPAAIMCAWIVFAACVNPISVLYVVRTVCGRHMLTDIMAPALAAMAGGFPFLLLDWGTLYSMFAAQCVMPVLFAATWQWAMHEWNHGGGRCAAGLGWIVTGMLAVSVAHFRVMMTFLLLALPLLIWWLITAARALKRRYGAHVMHVAVVAFTLIVLAILACGAVVFDRMYLRNNTRPIRDHLNGGQALPTDSMSSAIWRALSGTPIDSRAARMPVDWIVVALLAIAVLSIVLLAKKRTGTRRDGAILLCSYALLCFVVACCAGTHADWAKVVTALWYKDQRRPFAAWAMITIPIICLGCLTLCRWWRNRLHAKTANTANTADNGGTHDSRMRIVIGNLPRTVLLSLTCLCVLLSPQANTMAHAVGQTAQFAANGANNPMLSQDKYLLLKRLGDTVPEGELIVSDPWNGSGFALAIGGRDLYYPHLYMIWDHDHSYLGTHMDNIGNDDKVCSILNDQGLEWYLDMGEPYVSNDPQHQVFDGMQRFDAASSPLLEPMDSQGEATLYHIVGCSVR</sequence>
<evidence type="ECO:0000313" key="2">
    <source>
        <dbReference type="EMBL" id="EFA22939.1"/>
    </source>
</evidence>
<feature type="transmembrane region" description="Helical" evidence="1">
    <location>
        <begin position="474"/>
        <end position="494"/>
    </location>
</feature>
<name>D1NVT8_9BIFI</name>
<organism evidence="2 4">
    <name type="scientific">Bifidobacterium gallicum DSM 20093 = LMG 11596</name>
    <dbReference type="NCBI Taxonomy" id="561180"/>
    <lineage>
        <taxon>Bacteria</taxon>
        <taxon>Bacillati</taxon>
        <taxon>Actinomycetota</taxon>
        <taxon>Actinomycetes</taxon>
        <taxon>Bifidobacteriales</taxon>
        <taxon>Bifidobacteriaceae</taxon>
        <taxon>Bifidobacterium</taxon>
    </lineage>
</organism>
<accession>D1NVT8</accession>
<dbReference type="eggNOG" id="COG5617">
    <property type="taxonomic scope" value="Bacteria"/>
</dbReference>
<dbReference type="RefSeq" id="WP_006295435.1">
    <property type="nucleotide sequence ID" value="NZ_ABXB03000003.1"/>
</dbReference>
<evidence type="ECO:0000313" key="3">
    <source>
        <dbReference type="EMBL" id="KFI59367.1"/>
    </source>
</evidence>
<feature type="transmembrane region" description="Helical" evidence="1">
    <location>
        <begin position="225"/>
        <end position="242"/>
    </location>
</feature>
<keyword evidence="1" id="KW-0812">Transmembrane</keyword>
<feature type="transmembrane region" description="Helical" evidence="1">
    <location>
        <begin position="405"/>
        <end position="422"/>
    </location>
</feature>
<feature type="transmembrane region" description="Helical" evidence="1">
    <location>
        <begin position="434"/>
        <end position="454"/>
    </location>
</feature>
<proteinExistence type="predicted"/>
<feature type="transmembrane region" description="Helical" evidence="1">
    <location>
        <begin position="335"/>
        <end position="354"/>
    </location>
</feature>
<dbReference type="STRING" id="561180.BIFGAL_03981"/>
<dbReference type="Proteomes" id="UP000003656">
    <property type="component" value="Unassembled WGS sequence"/>
</dbReference>
<dbReference type="Pfam" id="PF20176">
    <property type="entry name" value="DUF6541"/>
    <property type="match status" value="1"/>
</dbReference>
<dbReference type="EMBL" id="JGYW01000003">
    <property type="protein sequence ID" value="KFI59367.1"/>
    <property type="molecule type" value="Genomic_DNA"/>
</dbReference>
<feature type="transmembrane region" description="Helical" evidence="1">
    <location>
        <begin position="107"/>
        <end position="125"/>
    </location>
</feature>
<dbReference type="OrthoDB" id="3169698at2"/>
<feature type="transmembrane region" description="Helical" evidence="1">
    <location>
        <begin position="191"/>
        <end position="213"/>
    </location>
</feature>
<gene>
    <name evidence="3" type="ORF">BGLCM_0476</name>
    <name evidence="2" type="ORF">BIFGAL_03981</name>
</gene>
<keyword evidence="1" id="KW-0472">Membrane</keyword>
<reference evidence="3 5" key="2">
    <citation type="submission" date="2014-03" db="EMBL/GenBank/DDBJ databases">
        <title>Genomics of Bifidobacteria.</title>
        <authorList>
            <person name="Ventura M."/>
            <person name="Milani C."/>
            <person name="Lugli G.A."/>
        </authorList>
    </citation>
    <scope>NUCLEOTIDE SEQUENCE [LARGE SCALE GENOMIC DNA]</scope>
    <source>
        <strain evidence="3 5">LMG 11596</strain>
    </source>
</reference>
<dbReference type="InterPro" id="IPR046671">
    <property type="entry name" value="DUF6541"/>
</dbReference>
<keyword evidence="5" id="KW-1185">Reference proteome</keyword>
<feature type="transmembrane region" description="Helical" evidence="1">
    <location>
        <begin position="67"/>
        <end position="86"/>
    </location>
</feature>
<reference evidence="2 4" key="1">
    <citation type="submission" date="2009-11" db="EMBL/GenBank/DDBJ databases">
        <authorList>
            <person name="Weinstock G."/>
            <person name="Sodergren E."/>
            <person name="Clifton S."/>
            <person name="Fulton L."/>
            <person name="Fulton B."/>
            <person name="Courtney L."/>
            <person name="Fronick C."/>
            <person name="Harrison M."/>
            <person name="Strong C."/>
            <person name="Farmer C."/>
            <person name="Delahaunty K."/>
            <person name="Markovic C."/>
            <person name="Hall O."/>
            <person name="Minx P."/>
            <person name="Tomlinson C."/>
            <person name="Mitreva M."/>
            <person name="Nelson J."/>
            <person name="Hou S."/>
            <person name="Wollam A."/>
            <person name="Pepin K.H."/>
            <person name="Johnson M."/>
            <person name="Bhonagiri V."/>
            <person name="Nash W.E."/>
            <person name="Warren W."/>
            <person name="Chinwalla A."/>
            <person name="Mardis E.R."/>
            <person name="Wilson R.K."/>
        </authorList>
    </citation>
    <scope>NUCLEOTIDE SEQUENCE [LARGE SCALE GENOMIC DNA]</scope>
    <source>
        <strain evidence="2 4">DSM 20093</strain>
    </source>
</reference>
<feature type="transmembrane region" description="Helical" evidence="1">
    <location>
        <begin position="304"/>
        <end position="323"/>
    </location>
</feature>
<dbReference type="EMBL" id="ABXB03000003">
    <property type="protein sequence ID" value="EFA22939.1"/>
    <property type="molecule type" value="Genomic_DNA"/>
</dbReference>
<dbReference type="Proteomes" id="UP000029074">
    <property type="component" value="Unassembled WGS sequence"/>
</dbReference>
<feature type="transmembrane region" description="Helical" evidence="1">
    <location>
        <begin position="248"/>
        <end position="268"/>
    </location>
</feature>
<protein>
    <submittedName>
        <fullName evidence="2">Uncharacterized protein</fullName>
    </submittedName>
</protein>
<comment type="caution">
    <text evidence="2">The sequence shown here is derived from an EMBL/GenBank/DDBJ whole genome shotgun (WGS) entry which is preliminary data.</text>
</comment>
<keyword evidence="1" id="KW-1133">Transmembrane helix</keyword>
<feature type="transmembrane region" description="Helical" evidence="1">
    <location>
        <begin position="6"/>
        <end position="29"/>
    </location>
</feature>